<evidence type="ECO:0000313" key="16">
    <source>
        <dbReference type="Proteomes" id="UP001605036"/>
    </source>
</evidence>
<evidence type="ECO:0000256" key="10">
    <source>
        <dbReference type="ARBA" id="ARBA00023303"/>
    </source>
</evidence>
<keyword evidence="8" id="KW-0406">Ion transport</keyword>
<comment type="subcellular location">
    <subcellularLocation>
        <location evidence="1">Membrane</location>
        <topology evidence="1">Multi-pass membrane protein</topology>
    </subcellularLocation>
</comment>
<evidence type="ECO:0000259" key="13">
    <source>
        <dbReference type="Pfam" id="PF00520"/>
    </source>
</evidence>
<dbReference type="AlphaFoldDB" id="A0ABD1YQ46"/>
<keyword evidence="2" id="KW-0813">Transport</keyword>
<keyword evidence="9 12" id="KW-0472">Membrane</keyword>
<keyword evidence="16" id="KW-1185">Reference proteome</keyword>
<dbReference type="Gene3D" id="1.20.120.350">
    <property type="entry name" value="Voltage-gated potassium channels. Chain C"/>
    <property type="match status" value="1"/>
</dbReference>
<evidence type="ECO:0000313" key="15">
    <source>
        <dbReference type="EMBL" id="KAL2632693.1"/>
    </source>
</evidence>
<protein>
    <recommendedName>
        <fullName evidence="17">Ion transport domain-containing protein</fullName>
    </recommendedName>
</protein>
<accession>A0ABD1YQ46</accession>
<dbReference type="Gene3D" id="1.10.287.70">
    <property type="match status" value="1"/>
</dbReference>
<dbReference type="Pfam" id="PF00520">
    <property type="entry name" value="Ion_trans"/>
    <property type="match status" value="1"/>
</dbReference>
<evidence type="ECO:0000256" key="8">
    <source>
        <dbReference type="ARBA" id="ARBA00023065"/>
    </source>
</evidence>
<evidence type="ECO:0000256" key="7">
    <source>
        <dbReference type="ARBA" id="ARBA00022989"/>
    </source>
</evidence>
<dbReference type="SUPFAM" id="SSF81324">
    <property type="entry name" value="Voltage-gated potassium channels"/>
    <property type="match status" value="1"/>
</dbReference>
<feature type="compositionally biased region" description="Polar residues" evidence="11">
    <location>
        <begin position="102"/>
        <end position="128"/>
    </location>
</feature>
<comment type="caution">
    <text evidence="15">The sequence shown here is derived from an EMBL/GenBank/DDBJ whole genome shotgun (WGS) entry which is preliminary data.</text>
</comment>
<feature type="transmembrane region" description="Helical" evidence="12">
    <location>
        <begin position="382"/>
        <end position="404"/>
    </location>
</feature>
<feature type="transmembrane region" description="Helical" evidence="12">
    <location>
        <begin position="549"/>
        <end position="571"/>
    </location>
</feature>
<dbReference type="Proteomes" id="UP001605036">
    <property type="component" value="Unassembled WGS sequence"/>
</dbReference>
<dbReference type="PRINTS" id="PR00169">
    <property type="entry name" value="KCHANNEL"/>
</dbReference>
<reference evidence="15 16" key="1">
    <citation type="submission" date="2024-09" db="EMBL/GenBank/DDBJ databases">
        <title>Chromosome-scale assembly of Riccia fluitans.</title>
        <authorList>
            <person name="Paukszto L."/>
            <person name="Sawicki J."/>
            <person name="Karawczyk K."/>
            <person name="Piernik-Szablinska J."/>
            <person name="Szczecinska M."/>
            <person name="Mazdziarz M."/>
        </authorList>
    </citation>
    <scope>NUCLEOTIDE SEQUENCE [LARGE SCALE GENOMIC DNA]</scope>
    <source>
        <strain evidence="15">Rf_01</strain>
        <tissue evidence="15">Aerial parts of the thallus</tissue>
    </source>
</reference>
<evidence type="ECO:0008006" key="17">
    <source>
        <dbReference type="Google" id="ProtNLM"/>
    </source>
</evidence>
<evidence type="ECO:0000256" key="12">
    <source>
        <dbReference type="SAM" id="Phobius"/>
    </source>
</evidence>
<evidence type="ECO:0000256" key="1">
    <source>
        <dbReference type="ARBA" id="ARBA00004141"/>
    </source>
</evidence>
<dbReference type="InterPro" id="IPR005821">
    <property type="entry name" value="Ion_trans_dom"/>
</dbReference>
<sequence length="672" mass="74108">MKTSFRDGTLRLKFYRARTETKRLGSLILGLVWSIERSREVLELSTPLDFDGNSWLQPKCHHQGVRKAEGLLFQTRHHDIAEPILLPAASSISVLQKASSCPDSSQLRVSPDGQSHGSNVAQMGTPENSPRDSISRIEASTSRPGSCEPARTDQEQPVEFPASSMPSLEMKTKPNPPGSGNTGRESWTFPPRLVPPSSLDHAVAYKAADLVGTAGSTSMSSLDIARERILNRMDSGATAVATNRILSKVNTGGRIRLGKREVSERFLQDLVGSAGEDGGRSTLGKQAETRGECSSKSDKLFADISESMPLEPQIMLLSPPRCVISRENERPEQEYERAGLDFFGISYHKDTQDSEFAHVQNIISVAFLADYLIRLYTETSRLYYIFSFWGAMDFLSLIPVILIFRENNPGADFIKLLHFVRLVRIFALINKSHVGRSVNQQIVLLSVGTLGVILLVAGIFHWIEQYTAPKAVRDSCPESGCISFWAAFYFLFVTVGTVGFGDITPKTVLGQFVICVAIVAALTVIPIRVRQITSLASLSPYGGSVSSRKLLGSRFLVLSGGISLLAVQNFLGEFFKHNNQQEFEAFPVRVVIMGSHRPSFDLKQVLIQYQGKAEFIEGSPLRTEDLERVNAHKAMAILIVAYQETKVISKSPSPPIAVSFMSKAIFYSHLCT</sequence>
<dbReference type="InterPro" id="IPR003148">
    <property type="entry name" value="RCK_N"/>
</dbReference>
<evidence type="ECO:0000256" key="2">
    <source>
        <dbReference type="ARBA" id="ARBA00022448"/>
    </source>
</evidence>
<keyword evidence="4 12" id="KW-0812">Transmembrane</keyword>
<dbReference type="GO" id="GO:0005267">
    <property type="term" value="F:potassium channel activity"/>
    <property type="evidence" value="ECO:0007669"/>
    <property type="project" value="UniProtKB-KW"/>
</dbReference>
<keyword evidence="3" id="KW-0633">Potassium transport</keyword>
<dbReference type="EMBL" id="JBHFFA010000003">
    <property type="protein sequence ID" value="KAL2632693.1"/>
    <property type="molecule type" value="Genomic_DNA"/>
</dbReference>
<feature type="transmembrane region" description="Helical" evidence="12">
    <location>
        <begin position="508"/>
        <end position="529"/>
    </location>
</feature>
<organism evidence="15 16">
    <name type="scientific">Riccia fluitans</name>
    <dbReference type="NCBI Taxonomy" id="41844"/>
    <lineage>
        <taxon>Eukaryota</taxon>
        <taxon>Viridiplantae</taxon>
        <taxon>Streptophyta</taxon>
        <taxon>Embryophyta</taxon>
        <taxon>Marchantiophyta</taxon>
        <taxon>Marchantiopsida</taxon>
        <taxon>Marchantiidae</taxon>
        <taxon>Marchantiales</taxon>
        <taxon>Ricciaceae</taxon>
        <taxon>Riccia</taxon>
    </lineage>
</organism>
<dbReference type="GO" id="GO:0016020">
    <property type="term" value="C:membrane"/>
    <property type="evidence" value="ECO:0007669"/>
    <property type="project" value="UniProtKB-SubCell"/>
</dbReference>
<dbReference type="InterPro" id="IPR047871">
    <property type="entry name" value="K_chnl_Slo-like"/>
</dbReference>
<evidence type="ECO:0000256" key="11">
    <source>
        <dbReference type="SAM" id="MobiDB-lite"/>
    </source>
</evidence>
<dbReference type="PANTHER" id="PTHR10027:SF39">
    <property type="entry name" value="CALCIUM-ACTIVATED POTASSIUM CHANNEL BK ALPHA SUBUNIT DOMAIN-CONTAINING PROTEIN"/>
    <property type="match status" value="1"/>
</dbReference>
<feature type="domain" description="Ion transport" evidence="13">
    <location>
        <begin position="354"/>
        <end position="522"/>
    </location>
</feature>
<proteinExistence type="predicted"/>
<keyword evidence="10" id="KW-0407">Ion channel</keyword>
<name>A0ABD1YQ46_9MARC</name>
<evidence type="ECO:0000256" key="9">
    <source>
        <dbReference type="ARBA" id="ARBA00023136"/>
    </source>
</evidence>
<feature type="transmembrane region" description="Helical" evidence="12">
    <location>
        <begin position="442"/>
        <end position="462"/>
    </location>
</feature>
<feature type="transmembrane region" description="Helical" evidence="12">
    <location>
        <begin position="482"/>
        <end position="501"/>
    </location>
</feature>
<gene>
    <name evidence="15" type="ORF">R1flu_004172</name>
</gene>
<evidence type="ECO:0000256" key="4">
    <source>
        <dbReference type="ARBA" id="ARBA00022692"/>
    </source>
</evidence>
<dbReference type="Pfam" id="PF22614">
    <property type="entry name" value="Slo-like_RCK"/>
    <property type="match status" value="1"/>
</dbReference>
<evidence type="ECO:0000256" key="5">
    <source>
        <dbReference type="ARBA" id="ARBA00022826"/>
    </source>
</evidence>
<dbReference type="InterPro" id="IPR027359">
    <property type="entry name" value="Volt_channel_dom_sf"/>
</dbReference>
<keyword evidence="7 12" id="KW-1133">Transmembrane helix</keyword>
<evidence type="ECO:0000259" key="14">
    <source>
        <dbReference type="Pfam" id="PF22614"/>
    </source>
</evidence>
<dbReference type="PANTHER" id="PTHR10027">
    <property type="entry name" value="CALCIUM-ACTIVATED POTASSIUM CHANNEL ALPHA CHAIN"/>
    <property type="match status" value="1"/>
</dbReference>
<keyword evidence="6" id="KW-0630">Potassium</keyword>
<evidence type="ECO:0000256" key="3">
    <source>
        <dbReference type="ARBA" id="ARBA00022538"/>
    </source>
</evidence>
<feature type="domain" description="RCK N-terminal" evidence="14">
    <location>
        <begin position="554"/>
        <end position="645"/>
    </location>
</feature>
<feature type="region of interest" description="Disordered" evidence="11">
    <location>
        <begin position="102"/>
        <end position="193"/>
    </location>
</feature>
<keyword evidence="5" id="KW-0631">Potassium channel</keyword>
<evidence type="ECO:0000256" key="6">
    <source>
        <dbReference type="ARBA" id="ARBA00022958"/>
    </source>
</evidence>